<evidence type="ECO:0008006" key="3">
    <source>
        <dbReference type="Google" id="ProtNLM"/>
    </source>
</evidence>
<proteinExistence type="predicted"/>
<protein>
    <recommendedName>
        <fullName evidence="3">Transporter</fullName>
    </recommendedName>
</protein>
<dbReference type="EMBL" id="JAUSUB010000015">
    <property type="protein sequence ID" value="MDQ0271500.1"/>
    <property type="molecule type" value="Genomic_DNA"/>
</dbReference>
<evidence type="ECO:0000313" key="1">
    <source>
        <dbReference type="EMBL" id="MDQ0271500.1"/>
    </source>
</evidence>
<organism evidence="1 2">
    <name type="scientific">Cytobacillus purgationiresistens</name>
    <dbReference type="NCBI Taxonomy" id="863449"/>
    <lineage>
        <taxon>Bacteria</taxon>
        <taxon>Bacillati</taxon>
        <taxon>Bacillota</taxon>
        <taxon>Bacilli</taxon>
        <taxon>Bacillales</taxon>
        <taxon>Bacillaceae</taxon>
        <taxon>Cytobacillus</taxon>
    </lineage>
</organism>
<name>A0ABU0AKD2_9BACI</name>
<sequence>MFRNTFLWLRDGSGFWFYPVFVGPRSVAGFRWTGRFWTIFGVDTRQIVSFTCL</sequence>
<keyword evidence="2" id="KW-1185">Reference proteome</keyword>
<accession>A0ABU0AKD2</accession>
<reference evidence="1 2" key="1">
    <citation type="submission" date="2023-07" db="EMBL/GenBank/DDBJ databases">
        <title>Genomic Encyclopedia of Type Strains, Phase IV (KMG-IV): sequencing the most valuable type-strain genomes for metagenomic binning, comparative biology and taxonomic classification.</title>
        <authorList>
            <person name="Goeker M."/>
        </authorList>
    </citation>
    <scope>NUCLEOTIDE SEQUENCE [LARGE SCALE GENOMIC DNA]</scope>
    <source>
        <strain evidence="1 2">DSM 23494</strain>
    </source>
</reference>
<dbReference type="Proteomes" id="UP001238088">
    <property type="component" value="Unassembled WGS sequence"/>
</dbReference>
<comment type="caution">
    <text evidence="1">The sequence shown here is derived from an EMBL/GenBank/DDBJ whole genome shotgun (WGS) entry which is preliminary data.</text>
</comment>
<gene>
    <name evidence="1" type="ORF">J2S17_003388</name>
</gene>
<evidence type="ECO:0000313" key="2">
    <source>
        <dbReference type="Proteomes" id="UP001238088"/>
    </source>
</evidence>